<name>A0A371B9D4_9BRAD</name>
<evidence type="ECO:0000256" key="12">
    <source>
        <dbReference type="ARBA" id="ARBA00023136"/>
    </source>
</evidence>
<accession>A0A371B9D4</accession>
<protein>
    <recommendedName>
        <fullName evidence="3">histidine kinase</fullName>
        <ecNumber evidence="3">2.7.13.3</ecNumber>
    </recommendedName>
</protein>
<dbReference type="RefSeq" id="WP_115516059.1">
    <property type="nucleotide sequence ID" value="NZ_QRGO01000001.1"/>
</dbReference>
<keyword evidence="10 13" id="KW-1133">Transmembrane helix</keyword>
<feature type="domain" description="Signal transduction histidine kinase HWE region" evidence="14">
    <location>
        <begin position="140"/>
        <end position="216"/>
    </location>
</feature>
<dbReference type="EMBL" id="QRGO01000001">
    <property type="protein sequence ID" value="RDV04033.1"/>
    <property type="molecule type" value="Genomic_DNA"/>
</dbReference>
<dbReference type="Gene3D" id="1.20.120.620">
    <property type="entry name" value="Backbone structure of the membrane domain of e. Coli histidine kinase receptor kdpd"/>
    <property type="match status" value="1"/>
</dbReference>
<dbReference type="InterPro" id="IPR025201">
    <property type="entry name" value="KdpD_TM"/>
</dbReference>
<dbReference type="EC" id="2.7.13.3" evidence="3"/>
<dbReference type="GO" id="GO:0005524">
    <property type="term" value="F:ATP binding"/>
    <property type="evidence" value="ECO:0007669"/>
    <property type="project" value="UniProtKB-KW"/>
</dbReference>
<evidence type="ECO:0000313" key="15">
    <source>
        <dbReference type="EMBL" id="RDV04033.1"/>
    </source>
</evidence>
<feature type="transmembrane region" description="Helical" evidence="13">
    <location>
        <begin position="53"/>
        <end position="86"/>
    </location>
</feature>
<dbReference type="OrthoDB" id="341208at2"/>
<keyword evidence="9" id="KW-0067">ATP-binding</keyword>
<dbReference type="GO" id="GO:0004673">
    <property type="term" value="F:protein histidine kinase activity"/>
    <property type="evidence" value="ECO:0007669"/>
    <property type="project" value="UniProtKB-EC"/>
</dbReference>
<keyword evidence="16" id="KW-1185">Reference proteome</keyword>
<evidence type="ECO:0000256" key="9">
    <source>
        <dbReference type="ARBA" id="ARBA00022840"/>
    </source>
</evidence>
<keyword evidence="7" id="KW-0547">Nucleotide-binding</keyword>
<dbReference type="Pfam" id="PF13493">
    <property type="entry name" value="DUF4118"/>
    <property type="match status" value="1"/>
</dbReference>
<evidence type="ECO:0000256" key="11">
    <source>
        <dbReference type="ARBA" id="ARBA00023012"/>
    </source>
</evidence>
<dbReference type="GO" id="GO:0000160">
    <property type="term" value="P:phosphorelay signal transduction system"/>
    <property type="evidence" value="ECO:0007669"/>
    <property type="project" value="UniProtKB-KW"/>
</dbReference>
<feature type="transmembrane region" description="Helical" evidence="13">
    <location>
        <begin position="21"/>
        <end position="41"/>
    </location>
</feature>
<proteinExistence type="predicted"/>
<organism evidence="15 16">
    <name type="scientific">Undibacter mobilis</name>
    <dbReference type="NCBI Taxonomy" id="2292256"/>
    <lineage>
        <taxon>Bacteria</taxon>
        <taxon>Pseudomonadati</taxon>
        <taxon>Pseudomonadota</taxon>
        <taxon>Alphaproteobacteria</taxon>
        <taxon>Hyphomicrobiales</taxon>
        <taxon>Nitrobacteraceae</taxon>
        <taxon>Undibacter</taxon>
    </lineage>
</organism>
<dbReference type="Gene3D" id="3.30.565.10">
    <property type="entry name" value="Histidine kinase-like ATPase, C-terminal domain"/>
    <property type="match status" value="1"/>
</dbReference>
<dbReference type="GO" id="GO:0016020">
    <property type="term" value="C:membrane"/>
    <property type="evidence" value="ECO:0007669"/>
    <property type="project" value="UniProtKB-SubCell"/>
</dbReference>
<evidence type="ECO:0000256" key="10">
    <source>
        <dbReference type="ARBA" id="ARBA00022989"/>
    </source>
</evidence>
<evidence type="ECO:0000256" key="3">
    <source>
        <dbReference type="ARBA" id="ARBA00012438"/>
    </source>
</evidence>
<dbReference type="Proteomes" id="UP000263993">
    <property type="component" value="Unassembled WGS sequence"/>
</dbReference>
<keyword evidence="4" id="KW-0597">Phosphoprotein</keyword>
<keyword evidence="5" id="KW-0808">Transferase</keyword>
<dbReference type="InterPro" id="IPR011102">
    <property type="entry name" value="Sig_transdc_His_kinase_HWE"/>
</dbReference>
<evidence type="ECO:0000259" key="14">
    <source>
        <dbReference type="SMART" id="SM00911"/>
    </source>
</evidence>
<dbReference type="Pfam" id="PF07536">
    <property type="entry name" value="HWE_HK"/>
    <property type="match status" value="1"/>
</dbReference>
<evidence type="ECO:0000256" key="4">
    <source>
        <dbReference type="ARBA" id="ARBA00022553"/>
    </source>
</evidence>
<evidence type="ECO:0000256" key="13">
    <source>
        <dbReference type="SAM" id="Phobius"/>
    </source>
</evidence>
<sequence>MHRLSNVMNAMVRRGPRPGSFEAYGIAIACVLAATLVRQVADLLAPNTIYFATFIPALLFAALIGGLAAGATATLLGGFITWWMFFEPRFSFELATKNHLVAVTLYLFAGALIVWTANQYRELLAKIDEEEKYRRIVVDELSHRVRNKLATIYAILRHELRDQPNIWDTVSGRLQALSAADDFLNRDEKAGVELTALLGMEVEPFGVDRFTCSGPPVQLFGKLPMVLALVFHELTTNAAKYGALVNPGGHIHIVWQMNGDRFEIVWTETGGPTVRLPSRRSFGSHLVERSLDSFGGEARLDFVQQGVVCRIKLPGTLVQLGDRPAAG</sequence>
<dbReference type="InterPro" id="IPR036890">
    <property type="entry name" value="HATPase_C_sf"/>
</dbReference>
<keyword evidence="12 13" id="KW-0472">Membrane</keyword>
<dbReference type="PANTHER" id="PTHR41523:SF7">
    <property type="entry name" value="HISTIDINE KINASE"/>
    <property type="match status" value="1"/>
</dbReference>
<comment type="catalytic activity">
    <reaction evidence="1">
        <text>ATP + protein L-histidine = ADP + protein N-phospho-L-histidine.</text>
        <dbReference type="EC" id="2.7.13.3"/>
    </reaction>
</comment>
<dbReference type="SMART" id="SM00911">
    <property type="entry name" value="HWE_HK"/>
    <property type="match status" value="1"/>
</dbReference>
<keyword evidence="6 13" id="KW-0812">Transmembrane</keyword>
<comment type="caution">
    <text evidence="15">The sequence shown here is derived from an EMBL/GenBank/DDBJ whole genome shotgun (WGS) entry which is preliminary data.</text>
</comment>
<evidence type="ECO:0000256" key="8">
    <source>
        <dbReference type="ARBA" id="ARBA00022777"/>
    </source>
</evidence>
<dbReference type="AlphaFoldDB" id="A0A371B9D4"/>
<dbReference type="SUPFAM" id="SSF55874">
    <property type="entry name" value="ATPase domain of HSP90 chaperone/DNA topoisomerase II/histidine kinase"/>
    <property type="match status" value="1"/>
</dbReference>
<reference evidence="16" key="1">
    <citation type="submission" date="2018-08" db="EMBL/GenBank/DDBJ databases">
        <authorList>
            <person name="Kim S.-J."/>
            <person name="Jung G.-Y."/>
        </authorList>
    </citation>
    <scope>NUCLEOTIDE SEQUENCE [LARGE SCALE GENOMIC DNA]</scope>
    <source>
        <strain evidence="16">GY_H</strain>
    </source>
</reference>
<dbReference type="PANTHER" id="PTHR41523">
    <property type="entry name" value="TWO-COMPONENT SYSTEM SENSOR PROTEIN"/>
    <property type="match status" value="1"/>
</dbReference>
<evidence type="ECO:0000256" key="7">
    <source>
        <dbReference type="ARBA" id="ARBA00022741"/>
    </source>
</evidence>
<evidence type="ECO:0000256" key="5">
    <source>
        <dbReference type="ARBA" id="ARBA00022679"/>
    </source>
</evidence>
<evidence type="ECO:0000256" key="1">
    <source>
        <dbReference type="ARBA" id="ARBA00000085"/>
    </source>
</evidence>
<gene>
    <name evidence="15" type="ORF">DXH78_05185</name>
</gene>
<evidence type="ECO:0000313" key="16">
    <source>
        <dbReference type="Proteomes" id="UP000263993"/>
    </source>
</evidence>
<dbReference type="InterPro" id="IPR038318">
    <property type="entry name" value="KdpD_sf"/>
</dbReference>
<keyword evidence="8" id="KW-0418">Kinase</keyword>
<comment type="subcellular location">
    <subcellularLocation>
        <location evidence="2">Membrane</location>
        <topology evidence="2">Multi-pass membrane protein</topology>
    </subcellularLocation>
</comment>
<feature type="transmembrane region" description="Helical" evidence="13">
    <location>
        <begin position="98"/>
        <end position="117"/>
    </location>
</feature>
<keyword evidence="11" id="KW-0902">Two-component regulatory system</keyword>
<evidence type="ECO:0000256" key="2">
    <source>
        <dbReference type="ARBA" id="ARBA00004141"/>
    </source>
</evidence>
<evidence type="ECO:0000256" key="6">
    <source>
        <dbReference type="ARBA" id="ARBA00022692"/>
    </source>
</evidence>